<evidence type="ECO:0000313" key="2">
    <source>
        <dbReference type="Proteomes" id="UP000036959"/>
    </source>
</evidence>
<reference evidence="2" key="1">
    <citation type="submission" date="2015-06" db="EMBL/GenBank/DDBJ databases">
        <title>Comparative genomics of Burkholderia leaf nodule symbionts.</title>
        <authorList>
            <person name="Carlier A."/>
            <person name="Eberl L."/>
            <person name="Pinto-Carbo M."/>
        </authorList>
    </citation>
    <scope>NUCLEOTIDE SEQUENCE [LARGE SCALE GENOMIC DNA]</scope>
    <source>
        <strain evidence="2">UZHbot4</strain>
    </source>
</reference>
<dbReference type="Proteomes" id="UP000036959">
    <property type="component" value="Unassembled WGS sequence"/>
</dbReference>
<dbReference type="OrthoDB" id="9002243at2"/>
<protein>
    <submittedName>
        <fullName evidence="1">Uncharacterized protein</fullName>
    </submittedName>
</protein>
<dbReference type="RefSeq" id="WP_050455492.1">
    <property type="nucleotide sequence ID" value="NZ_LFJJ01000201.1"/>
</dbReference>
<evidence type="ECO:0000313" key="1">
    <source>
        <dbReference type="EMBL" id="KND58027.1"/>
    </source>
</evidence>
<keyword evidence="2" id="KW-1185">Reference proteome</keyword>
<dbReference type="PATRIC" id="fig|242163.4.peg.2790"/>
<dbReference type="AlphaFoldDB" id="A0A0L0M5U0"/>
<accession>A0A0L0M5U0</accession>
<name>A0A0L0M5U0_9BURK</name>
<proteinExistence type="predicted"/>
<sequence length="251" mass="27765">MSRIEVIGQSGWLADAREEVAAAMRTSDEAWLRDMSLRWACRLAMVISDFGARIMLHADGVELIVEPNADVGATPFDPPIDADGRMVDSLSRAAWIKLSRLEEYSVAACEAGAQLAGGARCDPCLHCESALGAWRRMLYAANERSGRDADAYVGDVSRPLLQQFMAIAASVAEGRHFELTRAADYEDAWREFERFCADPRARPSTEWGRKYRRPRPEEIRIDRAAPALHEKRVPAFPANGIHGAPGASPRI</sequence>
<comment type="caution">
    <text evidence="1">The sequence shown here is derived from an EMBL/GenBank/DDBJ whole genome shotgun (WGS) entry which is preliminary data.</text>
</comment>
<dbReference type="EMBL" id="LFJJ01000201">
    <property type="protein sequence ID" value="KND58027.1"/>
    <property type="molecule type" value="Genomic_DNA"/>
</dbReference>
<gene>
    <name evidence="1" type="ORF">BVER_00324c</name>
</gene>
<organism evidence="1 2">
    <name type="scientific">Candidatus Burkholderia verschuerenii</name>
    <dbReference type="NCBI Taxonomy" id="242163"/>
    <lineage>
        <taxon>Bacteria</taxon>
        <taxon>Pseudomonadati</taxon>
        <taxon>Pseudomonadota</taxon>
        <taxon>Betaproteobacteria</taxon>
        <taxon>Burkholderiales</taxon>
        <taxon>Burkholderiaceae</taxon>
        <taxon>Burkholderia</taxon>
    </lineage>
</organism>